<name>A0A1H7YR70_STRJI</name>
<dbReference type="InterPro" id="IPR004474">
    <property type="entry name" value="LytR_CpsA_psr"/>
</dbReference>
<reference evidence="7" key="1">
    <citation type="submission" date="2016-10" db="EMBL/GenBank/DDBJ databases">
        <authorList>
            <person name="Varghese N."/>
        </authorList>
    </citation>
    <scope>NUCLEOTIDE SEQUENCE [LARGE SCALE GENOMIC DNA]</scope>
    <source>
        <strain evidence="7">DSM 45096 / BCRC 16803 / CGMCC 4.1857 / CIP 109030 / JCM 12277 / KCTC 19219 / NBRC 100920 / 33214</strain>
    </source>
</reference>
<feature type="domain" description="Cell envelope-related transcriptional attenuator" evidence="4">
    <location>
        <begin position="143"/>
        <end position="305"/>
    </location>
</feature>
<organism evidence="6 7">
    <name type="scientific">Streptacidiphilus jiangxiensis</name>
    <dbReference type="NCBI Taxonomy" id="235985"/>
    <lineage>
        <taxon>Bacteria</taxon>
        <taxon>Bacillati</taxon>
        <taxon>Actinomycetota</taxon>
        <taxon>Actinomycetes</taxon>
        <taxon>Kitasatosporales</taxon>
        <taxon>Streptomycetaceae</taxon>
        <taxon>Streptacidiphilus</taxon>
    </lineage>
</organism>
<feature type="domain" description="LytR/CpsA/Psr regulator C-terminal" evidence="5">
    <location>
        <begin position="426"/>
        <end position="508"/>
    </location>
</feature>
<feature type="region of interest" description="Disordered" evidence="2">
    <location>
        <begin position="397"/>
        <end position="422"/>
    </location>
</feature>
<keyword evidence="3" id="KW-1133">Transmembrane helix</keyword>
<keyword evidence="3" id="KW-0812">Transmembrane</keyword>
<dbReference type="Gene3D" id="3.40.630.190">
    <property type="entry name" value="LCP protein"/>
    <property type="match status" value="1"/>
</dbReference>
<dbReference type="Proteomes" id="UP000183015">
    <property type="component" value="Unassembled WGS sequence"/>
</dbReference>
<feature type="compositionally biased region" description="Low complexity" evidence="2">
    <location>
        <begin position="400"/>
        <end position="420"/>
    </location>
</feature>
<gene>
    <name evidence="6" type="ORF">SAMN05414137_13040</name>
</gene>
<keyword evidence="7" id="KW-1185">Reference proteome</keyword>
<dbReference type="eggNOG" id="COG1316">
    <property type="taxonomic scope" value="Bacteria"/>
</dbReference>
<dbReference type="NCBIfam" id="TIGR00350">
    <property type="entry name" value="lytR_cpsA_psr"/>
    <property type="match status" value="1"/>
</dbReference>
<keyword evidence="3" id="KW-0472">Membrane</keyword>
<dbReference type="PANTHER" id="PTHR33392:SF6">
    <property type="entry name" value="POLYISOPRENYL-TEICHOIC ACID--PEPTIDOGLYCAN TEICHOIC ACID TRANSFERASE TAGU"/>
    <property type="match status" value="1"/>
</dbReference>
<dbReference type="STRING" id="235985.SAMN05414137_13040"/>
<comment type="similarity">
    <text evidence="1">Belongs to the LytR/CpsA/Psr (LCP) family.</text>
</comment>
<evidence type="ECO:0000256" key="2">
    <source>
        <dbReference type="SAM" id="MobiDB-lite"/>
    </source>
</evidence>
<proteinExistence type="inferred from homology"/>
<feature type="region of interest" description="Disordered" evidence="2">
    <location>
        <begin position="1"/>
        <end position="53"/>
    </location>
</feature>
<dbReference type="PANTHER" id="PTHR33392">
    <property type="entry name" value="POLYISOPRENYL-TEICHOIC ACID--PEPTIDOGLYCAN TEICHOIC ACID TRANSFERASE TAGU"/>
    <property type="match status" value="1"/>
</dbReference>
<dbReference type="AlphaFoldDB" id="A0A1H7YR70"/>
<dbReference type="InterPro" id="IPR027381">
    <property type="entry name" value="LytR/CpsA/Psr_C"/>
</dbReference>
<dbReference type="EMBL" id="FOAZ01000030">
    <property type="protein sequence ID" value="SEM48746.1"/>
    <property type="molecule type" value="Genomic_DNA"/>
</dbReference>
<accession>A0A1H7YR70</accession>
<dbReference type="Pfam" id="PF13399">
    <property type="entry name" value="LytR_C"/>
    <property type="match status" value="1"/>
</dbReference>
<evidence type="ECO:0000256" key="3">
    <source>
        <dbReference type="SAM" id="Phobius"/>
    </source>
</evidence>
<evidence type="ECO:0000313" key="7">
    <source>
        <dbReference type="Proteomes" id="UP000183015"/>
    </source>
</evidence>
<evidence type="ECO:0000259" key="4">
    <source>
        <dbReference type="Pfam" id="PF03816"/>
    </source>
</evidence>
<dbReference type="InterPro" id="IPR050922">
    <property type="entry name" value="LytR/CpsA/Psr_CW_biosynth"/>
</dbReference>
<sequence length="569" mass="60227">MNNERQVARAPITDTPDEIENSDAEFFSGNSGPSGEGTRRARRNGHRKKAGRRKRVLKWTAVAASTTVLLSAAGIYVYVKVLDSNIHSEALHSGAGPAPSTVAEKSVGGSAPINVLVIGSDSRNSSSDLSLGGSQDSVGGAGHADVEMLVHISADRTNASITSMPRDTWVQPYACKGMPTGHRKITETLAYGPGCVVDTWESLSHIQIDHFVMLDFSGVVKMADAVGGVQVCTKQNVADYKITYDNTGEHEEGSDLVLPAGTHTIYGVQALEWLRTRHAWEDGTDIGRTHAQHLYLNSMIRKMKSANTLLDPLKVNSLAQAATSAMTVDPSLKSIEAMTSLALEFNKVPASRVTTVTIPFDHLTYPGQSDPNNWVPALNADSDKIFSMIANDIPLDKGGASSAPSSSPSPSATPRASSAPVDKAAVQISVENASVDGRGKAMTDHLVAAGFTKAVRDTQTVTGGTQLSYPAADQAQAQAVAAELGLTPSVLKADPSVTHLVLRVGSEWPTGFDYRDTLPKQGAVPTSAVTQNAAADAGQCMDVYAPYVWKGTTPPNVPQPPDYKPYTTP</sequence>
<evidence type="ECO:0000256" key="1">
    <source>
        <dbReference type="ARBA" id="ARBA00006068"/>
    </source>
</evidence>
<evidence type="ECO:0000259" key="5">
    <source>
        <dbReference type="Pfam" id="PF13399"/>
    </source>
</evidence>
<protein>
    <submittedName>
        <fullName evidence="6">Cell envelope-related function transcriptional attenuator common domain-containing protein</fullName>
    </submittedName>
</protein>
<evidence type="ECO:0000313" key="6">
    <source>
        <dbReference type="EMBL" id="SEM48746.1"/>
    </source>
</evidence>
<feature type="transmembrane region" description="Helical" evidence="3">
    <location>
        <begin position="56"/>
        <end position="79"/>
    </location>
</feature>
<feature type="compositionally biased region" description="Basic residues" evidence="2">
    <location>
        <begin position="40"/>
        <end position="53"/>
    </location>
</feature>
<dbReference type="Pfam" id="PF03816">
    <property type="entry name" value="LytR_cpsA_psr"/>
    <property type="match status" value="1"/>
</dbReference>